<keyword evidence="4" id="KW-0472">Membrane</keyword>
<feature type="domain" description="RagB/SusD" evidence="6">
    <location>
        <begin position="304"/>
        <end position="550"/>
    </location>
</feature>
<evidence type="ECO:0000256" key="3">
    <source>
        <dbReference type="ARBA" id="ARBA00022729"/>
    </source>
</evidence>
<feature type="domain" description="SusD-like N-terminal" evidence="7">
    <location>
        <begin position="67"/>
        <end position="225"/>
    </location>
</feature>
<comment type="subcellular location">
    <subcellularLocation>
        <location evidence="1">Cell outer membrane</location>
    </subcellularLocation>
</comment>
<evidence type="ECO:0000256" key="2">
    <source>
        <dbReference type="ARBA" id="ARBA00006275"/>
    </source>
</evidence>
<dbReference type="AlphaFoldDB" id="A0A4Q1D690"/>
<comment type="similarity">
    <text evidence="2">Belongs to the SusD family.</text>
</comment>
<evidence type="ECO:0000313" key="9">
    <source>
        <dbReference type="Proteomes" id="UP000290545"/>
    </source>
</evidence>
<dbReference type="GO" id="GO:0009279">
    <property type="term" value="C:cell outer membrane"/>
    <property type="evidence" value="ECO:0007669"/>
    <property type="project" value="UniProtKB-SubCell"/>
</dbReference>
<reference evidence="8 9" key="1">
    <citation type="submission" date="2019-01" db="EMBL/GenBank/DDBJ databases">
        <title>Filimonas sp. strain TTM-71.</title>
        <authorList>
            <person name="Chen W.-M."/>
        </authorList>
    </citation>
    <scope>NUCLEOTIDE SEQUENCE [LARGE SCALE GENOMIC DNA]</scope>
    <source>
        <strain evidence="8 9">TTM-71</strain>
    </source>
</reference>
<dbReference type="PROSITE" id="PS51257">
    <property type="entry name" value="PROKAR_LIPOPROTEIN"/>
    <property type="match status" value="1"/>
</dbReference>
<dbReference type="InterPro" id="IPR011990">
    <property type="entry name" value="TPR-like_helical_dom_sf"/>
</dbReference>
<evidence type="ECO:0000256" key="5">
    <source>
        <dbReference type="ARBA" id="ARBA00023237"/>
    </source>
</evidence>
<dbReference type="Gene3D" id="1.25.40.390">
    <property type="match status" value="1"/>
</dbReference>
<name>A0A4Q1D690_9BACT</name>
<dbReference type="InterPro" id="IPR033985">
    <property type="entry name" value="SusD-like_N"/>
</dbReference>
<evidence type="ECO:0000256" key="1">
    <source>
        <dbReference type="ARBA" id="ARBA00004442"/>
    </source>
</evidence>
<protein>
    <submittedName>
        <fullName evidence="8">RagB/SusD family nutrient uptake outer membrane protein</fullName>
    </submittedName>
</protein>
<dbReference type="OrthoDB" id="691231at2"/>
<accession>A0A4Q1D690</accession>
<evidence type="ECO:0000259" key="7">
    <source>
        <dbReference type="Pfam" id="PF14322"/>
    </source>
</evidence>
<keyword evidence="9" id="KW-1185">Reference proteome</keyword>
<sequence>MKKLYVPYGLITLLLFITGCSKDFFEPEYTLGPIPEESIWVTDRRVREFLNTGYNYLVSRYNVDNAGAIMASACDEAVNSNLNSNINYFNNGTWGPLRTYDEQYTNSYNGLRVVNTFLKKSPASALYPITDLPGLRGEAFFLRAMFHYELFKRYGRIVLAMRPFEVSENLNLPRQSVEEVVNAIVMDCDSAINQIPAGYTKDWDAANYGRATKAAGMALKAKVLLIYASPLYNAGNEVSRWQKAADAAKAVIDQNKHGLLSATDYPNLWNYTNTATAYNKEVIFATPAGSVNTIESYNAPIGFTGGLGRTNPTQELVDAFEMKTGKPITDAGSGYDPKNPYANRDPRLNLFVVYNGANFKTGSLSRNVETFDGGLDNIPTNVNTTKSGYYMRKFLSSSATYNITGTTSVRRPWVFFRYADILLMYAEALNEAAGPNAEVYKSVDAVRVRAGMPALPTGLNQADMRERIKNERRVELCFEEQRFFDVRRWKQGETYFNKPVHGMKITKSGTTLTYTPFVIEDRVFSNKNYLYPIPQAELDKAGNLGQNPDY</sequence>
<keyword evidence="3" id="KW-0732">Signal</keyword>
<evidence type="ECO:0000313" key="8">
    <source>
        <dbReference type="EMBL" id="RXK83393.1"/>
    </source>
</evidence>
<dbReference type="EMBL" id="SDHZ01000002">
    <property type="protein sequence ID" value="RXK83393.1"/>
    <property type="molecule type" value="Genomic_DNA"/>
</dbReference>
<dbReference type="SUPFAM" id="SSF48452">
    <property type="entry name" value="TPR-like"/>
    <property type="match status" value="1"/>
</dbReference>
<dbReference type="Proteomes" id="UP000290545">
    <property type="component" value="Unassembled WGS sequence"/>
</dbReference>
<evidence type="ECO:0000259" key="6">
    <source>
        <dbReference type="Pfam" id="PF07980"/>
    </source>
</evidence>
<comment type="caution">
    <text evidence="8">The sequence shown here is derived from an EMBL/GenBank/DDBJ whole genome shotgun (WGS) entry which is preliminary data.</text>
</comment>
<keyword evidence="5" id="KW-0998">Cell outer membrane</keyword>
<dbReference type="InterPro" id="IPR012944">
    <property type="entry name" value="SusD_RagB_dom"/>
</dbReference>
<dbReference type="Pfam" id="PF14322">
    <property type="entry name" value="SusD-like_3"/>
    <property type="match status" value="1"/>
</dbReference>
<evidence type="ECO:0000256" key="4">
    <source>
        <dbReference type="ARBA" id="ARBA00023136"/>
    </source>
</evidence>
<dbReference type="Pfam" id="PF07980">
    <property type="entry name" value="SusD_RagB"/>
    <property type="match status" value="1"/>
</dbReference>
<dbReference type="RefSeq" id="WP_129004446.1">
    <property type="nucleotide sequence ID" value="NZ_SDHZ01000002.1"/>
</dbReference>
<gene>
    <name evidence="8" type="ORF">ESB13_14955</name>
</gene>
<organism evidence="8 9">
    <name type="scientific">Filimonas effusa</name>
    <dbReference type="NCBI Taxonomy" id="2508721"/>
    <lineage>
        <taxon>Bacteria</taxon>
        <taxon>Pseudomonadati</taxon>
        <taxon>Bacteroidota</taxon>
        <taxon>Chitinophagia</taxon>
        <taxon>Chitinophagales</taxon>
        <taxon>Chitinophagaceae</taxon>
        <taxon>Filimonas</taxon>
    </lineage>
</organism>
<proteinExistence type="inferred from homology"/>